<dbReference type="PROSITE" id="PS50222">
    <property type="entry name" value="EF_HAND_2"/>
    <property type="match status" value="2"/>
</dbReference>
<dbReference type="SMART" id="SM00054">
    <property type="entry name" value="EFh"/>
    <property type="match status" value="2"/>
</dbReference>
<dbReference type="GO" id="GO:0022857">
    <property type="term" value="F:transmembrane transporter activity"/>
    <property type="evidence" value="ECO:0007669"/>
    <property type="project" value="InterPro"/>
</dbReference>
<dbReference type="Proteomes" id="UP001230188">
    <property type="component" value="Unassembled WGS sequence"/>
</dbReference>
<dbReference type="EMBL" id="JAQMWT010000317">
    <property type="protein sequence ID" value="KAJ8605234.1"/>
    <property type="molecule type" value="Genomic_DNA"/>
</dbReference>
<evidence type="ECO:0000256" key="5">
    <source>
        <dbReference type="ARBA" id="ARBA00022989"/>
    </source>
</evidence>
<dbReference type="PANTHER" id="PTHR12385">
    <property type="entry name" value="CHOLINE TRANSPORTER-LIKE (SLC FAMILY 44)"/>
    <property type="match status" value="1"/>
</dbReference>
<gene>
    <name evidence="11" type="ORF">CTAYLR_000495</name>
</gene>
<comment type="subcellular location">
    <subcellularLocation>
        <location evidence="1">Membrane</location>
        <topology evidence="1">Multi-pass membrane protein</topology>
    </subcellularLocation>
</comment>
<evidence type="ECO:0000256" key="8">
    <source>
        <dbReference type="SAM" id="MobiDB-lite"/>
    </source>
</evidence>
<evidence type="ECO:0000256" key="2">
    <source>
        <dbReference type="ARBA" id="ARBA00007168"/>
    </source>
</evidence>
<keyword evidence="7" id="KW-0325">Glycoprotein</keyword>
<dbReference type="Pfam" id="PF13499">
    <property type="entry name" value="EF-hand_7"/>
    <property type="match status" value="1"/>
</dbReference>
<dbReference type="SUPFAM" id="SSF47473">
    <property type="entry name" value="EF-hand"/>
    <property type="match status" value="1"/>
</dbReference>
<dbReference type="AlphaFoldDB" id="A0AAD7XN69"/>
<sequence length="862" mass="94567">MRFCWCAREADGPKDEEKGPLAGANKRCTDVVCLVALVACWVCLSFVGFVVLGWIESDELPRGDPRRLIHGLDYLGSICGVDDRTDRIDGTSEYRRFDVSKLPKAYFLPSGGVVCLDECPGSTDVDAFVCEYDVQEELDAFIADRDADAYHARGIEGVTRYECNFRWKTTDFVNHCIFDDTPDFAEALRKSKPSTNNNKDWPSAPPTVRRLDHGASATTTPTSLATTTSPTFNATLRCEQSLDRAYCDALVKSSARSYYCFGLFCPECPLPGACDFACDFCETPAPTLTISQQRGSSSTLGPFEKIAADLLASYALMLAFGFGISTVASFAYLALLRVRWFLRALVWGLLTSIFVTLVATGAVTADTARNWRDEDPRLRGRDEIVALEALSTALCASAALYACTILALRKRIALAVAVIREAARALSHMPSLLLVPVFQCVGNLCFFAVWIVYATYLASSARVETVETQYGGDVSVTYKELAYSREQQYAALYLVFAWFWTTEFVEAIGDLVVACAVVRWYFDRAKPRLASPVTLGALALRVCKRHAGTAAFGGLVLALAKTVRVLVAALKRRAAPSERSRIARLAISCVDCCLGCVERCVRFVNKHAYVETAIRGVGFCAAGRRAFSLLTNHGLRVASCAVVATFVLNLGTLAVTTATAFSFYAYATVHFDDGELHSFIPPTVVVFLMALAAVKVFNGIFDAVITAVLHCFVVDEADYADHPYASGSLRDVIARTHERARGRLGFSKPKSWTFEKRQKTHVGDLQARFDEFDADHSGHISLAELEALLETCTGSRPNHAELKEMMRSLDKDKDGAISYPEFVAIHDKAVAGDLEFKALADALRAFDDLLDTVPDDDDDDDD</sequence>
<accession>A0AAD7XN69</accession>
<evidence type="ECO:0000256" key="3">
    <source>
        <dbReference type="ARBA" id="ARBA00022692"/>
    </source>
</evidence>
<evidence type="ECO:0000313" key="12">
    <source>
        <dbReference type="Proteomes" id="UP001230188"/>
    </source>
</evidence>
<feature type="transmembrane region" description="Helical" evidence="9">
    <location>
        <begin position="634"/>
        <end position="667"/>
    </location>
</feature>
<evidence type="ECO:0000259" key="10">
    <source>
        <dbReference type="PROSITE" id="PS50222"/>
    </source>
</evidence>
<dbReference type="CDD" id="cd00051">
    <property type="entry name" value="EFh"/>
    <property type="match status" value="1"/>
</dbReference>
<feature type="transmembrane region" description="Helical" evidence="9">
    <location>
        <begin position="31"/>
        <end position="55"/>
    </location>
</feature>
<dbReference type="Pfam" id="PF04515">
    <property type="entry name" value="Choline_transpo"/>
    <property type="match status" value="1"/>
</dbReference>
<evidence type="ECO:0000256" key="9">
    <source>
        <dbReference type="SAM" id="Phobius"/>
    </source>
</evidence>
<evidence type="ECO:0000256" key="1">
    <source>
        <dbReference type="ARBA" id="ARBA00004141"/>
    </source>
</evidence>
<evidence type="ECO:0000256" key="7">
    <source>
        <dbReference type="ARBA" id="ARBA00023180"/>
    </source>
</evidence>
<dbReference type="PANTHER" id="PTHR12385:SF14">
    <property type="entry name" value="CHOLINE TRANSPORTER-LIKE 2"/>
    <property type="match status" value="1"/>
</dbReference>
<reference evidence="11" key="1">
    <citation type="submission" date="2023-01" db="EMBL/GenBank/DDBJ databases">
        <title>Metagenome sequencing of chrysophaentin producing Chrysophaeum taylorii.</title>
        <authorList>
            <person name="Davison J."/>
            <person name="Bewley C."/>
        </authorList>
    </citation>
    <scope>NUCLEOTIDE SEQUENCE</scope>
    <source>
        <strain evidence="11">NIES-1699</strain>
    </source>
</reference>
<dbReference type="InterPro" id="IPR018247">
    <property type="entry name" value="EF_Hand_1_Ca_BS"/>
</dbReference>
<evidence type="ECO:0000256" key="6">
    <source>
        <dbReference type="ARBA" id="ARBA00023136"/>
    </source>
</evidence>
<dbReference type="GO" id="GO:0016020">
    <property type="term" value="C:membrane"/>
    <property type="evidence" value="ECO:0007669"/>
    <property type="project" value="UniProtKB-SubCell"/>
</dbReference>
<evidence type="ECO:0000256" key="4">
    <source>
        <dbReference type="ARBA" id="ARBA00022837"/>
    </source>
</evidence>
<keyword evidence="4" id="KW-0106">Calcium</keyword>
<feature type="domain" description="EF-hand" evidence="10">
    <location>
        <begin position="797"/>
        <end position="832"/>
    </location>
</feature>
<name>A0AAD7XN69_9STRA</name>
<comment type="caution">
    <text evidence="11">The sequence shown here is derived from an EMBL/GenBank/DDBJ whole genome shotgun (WGS) entry which is preliminary data.</text>
</comment>
<keyword evidence="5 9" id="KW-1133">Transmembrane helix</keyword>
<dbReference type="InterPro" id="IPR007603">
    <property type="entry name" value="Choline_transptr-like"/>
</dbReference>
<organism evidence="11 12">
    <name type="scientific">Chrysophaeum taylorii</name>
    <dbReference type="NCBI Taxonomy" id="2483200"/>
    <lineage>
        <taxon>Eukaryota</taxon>
        <taxon>Sar</taxon>
        <taxon>Stramenopiles</taxon>
        <taxon>Ochrophyta</taxon>
        <taxon>Pelagophyceae</taxon>
        <taxon>Pelagomonadales</taxon>
        <taxon>Pelagomonadaceae</taxon>
        <taxon>Chrysophaeum</taxon>
    </lineage>
</organism>
<dbReference type="PROSITE" id="PS00018">
    <property type="entry name" value="EF_HAND_1"/>
    <property type="match status" value="2"/>
</dbReference>
<dbReference type="Gene3D" id="1.10.238.10">
    <property type="entry name" value="EF-hand"/>
    <property type="match status" value="1"/>
</dbReference>
<proteinExistence type="inferred from homology"/>
<feature type="compositionally biased region" description="Low complexity" evidence="8">
    <location>
        <begin position="215"/>
        <end position="224"/>
    </location>
</feature>
<feature type="transmembrane region" description="Helical" evidence="9">
    <location>
        <begin position="490"/>
        <end position="522"/>
    </location>
</feature>
<dbReference type="InterPro" id="IPR002048">
    <property type="entry name" value="EF_hand_dom"/>
</dbReference>
<feature type="transmembrane region" description="Helical" evidence="9">
    <location>
        <begin position="340"/>
        <end position="364"/>
    </location>
</feature>
<dbReference type="GO" id="GO:0005509">
    <property type="term" value="F:calcium ion binding"/>
    <property type="evidence" value="ECO:0007669"/>
    <property type="project" value="InterPro"/>
</dbReference>
<feature type="domain" description="EF-hand" evidence="10">
    <location>
        <begin position="760"/>
        <end position="795"/>
    </location>
</feature>
<keyword evidence="6 9" id="KW-0472">Membrane</keyword>
<comment type="similarity">
    <text evidence="2">Belongs to the CTL (choline transporter-like) family.</text>
</comment>
<feature type="transmembrane region" description="Helical" evidence="9">
    <location>
        <begin position="311"/>
        <end position="333"/>
    </location>
</feature>
<dbReference type="InterPro" id="IPR011992">
    <property type="entry name" value="EF-hand-dom_pair"/>
</dbReference>
<protein>
    <recommendedName>
        <fullName evidence="10">EF-hand domain-containing protein</fullName>
    </recommendedName>
</protein>
<keyword evidence="3 9" id="KW-0812">Transmembrane</keyword>
<feature type="transmembrane region" description="Helical" evidence="9">
    <location>
        <begin position="429"/>
        <end position="453"/>
    </location>
</feature>
<feature type="region of interest" description="Disordered" evidence="8">
    <location>
        <begin position="189"/>
        <end position="224"/>
    </location>
</feature>
<keyword evidence="12" id="KW-1185">Reference proteome</keyword>
<feature type="transmembrane region" description="Helical" evidence="9">
    <location>
        <begin position="384"/>
        <end position="408"/>
    </location>
</feature>
<evidence type="ECO:0000313" key="11">
    <source>
        <dbReference type="EMBL" id="KAJ8605234.1"/>
    </source>
</evidence>
<feature type="transmembrane region" description="Helical" evidence="9">
    <location>
        <begin position="679"/>
        <end position="697"/>
    </location>
</feature>